<dbReference type="InterPro" id="IPR000160">
    <property type="entry name" value="GGDEF_dom"/>
</dbReference>
<dbReference type="PANTHER" id="PTHR45138">
    <property type="entry name" value="REGULATORY COMPONENTS OF SENSORY TRANSDUCTION SYSTEM"/>
    <property type="match status" value="1"/>
</dbReference>
<keyword evidence="1" id="KW-1133">Transmembrane helix</keyword>
<organism evidence="3 4">
    <name type="scientific">Ruminococcus flavefaciens</name>
    <dbReference type="NCBI Taxonomy" id="1265"/>
    <lineage>
        <taxon>Bacteria</taxon>
        <taxon>Bacillati</taxon>
        <taxon>Bacillota</taxon>
        <taxon>Clostridia</taxon>
        <taxon>Eubacteriales</taxon>
        <taxon>Oscillospiraceae</taxon>
        <taxon>Ruminococcus</taxon>
    </lineage>
</organism>
<dbReference type="Pfam" id="PF00990">
    <property type="entry name" value="GGDEF"/>
    <property type="match status" value="1"/>
</dbReference>
<feature type="transmembrane region" description="Helical" evidence="1">
    <location>
        <begin position="145"/>
        <end position="166"/>
    </location>
</feature>
<feature type="transmembrane region" description="Helical" evidence="1">
    <location>
        <begin position="6"/>
        <end position="26"/>
    </location>
</feature>
<dbReference type="PROSITE" id="PS50887">
    <property type="entry name" value="GGDEF"/>
    <property type="match status" value="1"/>
</dbReference>
<gene>
    <name evidence="3" type="ORF">SAMN02910265_00537</name>
</gene>
<sequence>MNLQAITVTNLIGVTILFVLLISSYLVRQRKQLSDRVFSAMIGITIAACLGETVAFWVDGKTFTGATAITSVTNTVLYAMNISLSFMWCVYVDLRLYKQKSRLKKYYTRLAIPSVLLILALIPNLKWGYLFTIDENNVYHRQPLGYIYFFSVFLYLGLSVAVRYRYYKGSQKARFFPIWMFITPIIIGSTTQLLFYGISLVWCSIAIALAGTYMSLQNELSYIDPLTQLYNRNYLDHILSDISCRGAQVGGIMIDIDFFKSINDMYGHSTGDKALINAAEIIRSAKPSKSVAVRFAGDEFIIISEADSEFDLLNIEKSIRNQLSKFNSEDRSDYQLSFSIGKSLFSGTDTIDKFLNEMDDNMYTEKRKKHCRSTA</sequence>
<dbReference type="GO" id="GO:0043709">
    <property type="term" value="P:cell adhesion involved in single-species biofilm formation"/>
    <property type="evidence" value="ECO:0007669"/>
    <property type="project" value="TreeGrafter"/>
</dbReference>
<dbReference type="CDD" id="cd01949">
    <property type="entry name" value="GGDEF"/>
    <property type="match status" value="1"/>
</dbReference>
<evidence type="ECO:0000259" key="2">
    <source>
        <dbReference type="PROSITE" id="PS50887"/>
    </source>
</evidence>
<accession>A0A1H6I4K2</accession>
<dbReference type="GO" id="GO:0005886">
    <property type="term" value="C:plasma membrane"/>
    <property type="evidence" value="ECO:0007669"/>
    <property type="project" value="TreeGrafter"/>
</dbReference>
<dbReference type="InterPro" id="IPR029787">
    <property type="entry name" value="Nucleotide_cyclase"/>
</dbReference>
<dbReference type="Gene3D" id="3.30.70.270">
    <property type="match status" value="1"/>
</dbReference>
<evidence type="ECO:0000313" key="4">
    <source>
        <dbReference type="Proteomes" id="UP000183190"/>
    </source>
</evidence>
<dbReference type="RefSeq" id="WP_074714341.1">
    <property type="nucleotide sequence ID" value="NZ_FNWV01000001.1"/>
</dbReference>
<name>A0A1H6I4K2_RUMFL</name>
<dbReference type="Proteomes" id="UP000183190">
    <property type="component" value="Unassembled WGS sequence"/>
</dbReference>
<reference evidence="3 4" key="1">
    <citation type="submission" date="2016-10" db="EMBL/GenBank/DDBJ databases">
        <authorList>
            <person name="de Groot N.N."/>
        </authorList>
    </citation>
    <scope>NUCLEOTIDE SEQUENCE [LARGE SCALE GENOMIC DNA]</scope>
    <source>
        <strain evidence="3 4">YAD2003</strain>
    </source>
</reference>
<dbReference type="GO" id="GO:1902201">
    <property type="term" value="P:negative regulation of bacterial-type flagellum-dependent cell motility"/>
    <property type="evidence" value="ECO:0007669"/>
    <property type="project" value="TreeGrafter"/>
</dbReference>
<dbReference type="SMART" id="SM00267">
    <property type="entry name" value="GGDEF"/>
    <property type="match status" value="1"/>
</dbReference>
<protein>
    <submittedName>
        <fullName evidence="3">Diguanylate cyclase (GGDEF) domain-containing protein</fullName>
    </submittedName>
</protein>
<keyword evidence="1" id="KW-0472">Membrane</keyword>
<feature type="transmembrane region" description="Helical" evidence="1">
    <location>
        <begin position="173"/>
        <end position="189"/>
    </location>
</feature>
<feature type="transmembrane region" description="Helical" evidence="1">
    <location>
        <begin position="77"/>
        <end position="94"/>
    </location>
</feature>
<evidence type="ECO:0000256" key="1">
    <source>
        <dbReference type="SAM" id="Phobius"/>
    </source>
</evidence>
<keyword evidence="1" id="KW-0812">Transmembrane</keyword>
<dbReference type="NCBIfam" id="TIGR00254">
    <property type="entry name" value="GGDEF"/>
    <property type="match status" value="1"/>
</dbReference>
<dbReference type="SUPFAM" id="SSF55073">
    <property type="entry name" value="Nucleotide cyclase"/>
    <property type="match status" value="1"/>
</dbReference>
<dbReference type="InterPro" id="IPR050469">
    <property type="entry name" value="Diguanylate_Cyclase"/>
</dbReference>
<feature type="transmembrane region" description="Helical" evidence="1">
    <location>
        <begin position="38"/>
        <end position="57"/>
    </location>
</feature>
<dbReference type="PANTHER" id="PTHR45138:SF6">
    <property type="entry name" value="DIGUANYLATE CYCLASE DGCN"/>
    <property type="match status" value="1"/>
</dbReference>
<dbReference type="GO" id="GO:0052621">
    <property type="term" value="F:diguanylate cyclase activity"/>
    <property type="evidence" value="ECO:0007669"/>
    <property type="project" value="TreeGrafter"/>
</dbReference>
<evidence type="ECO:0000313" key="3">
    <source>
        <dbReference type="EMBL" id="SEH41692.1"/>
    </source>
</evidence>
<feature type="transmembrane region" description="Helical" evidence="1">
    <location>
        <begin position="106"/>
        <end position="125"/>
    </location>
</feature>
<dbReference type="InterPro" id="IPR043128">
    <property type="entry name" value="Rev_trsase/Diguanyl_cyclase"/>
</dbReference>
<feature type="domain" description="GGDEF" evidence="2">
    <location>
        <begin position="247"/>
        <end position="375"/>
    </location>
</feature>
<dbReference type="EMBL" id="FNWV01000001">
    <property type="protein sequence ID" value="SEH41692.1"/>
    <property type="molecule type" value="Genomic_DNA"/>
</dbReference>
<proteinExistence type="predicted"/>
<dbReference type="AlphaFoldDB" id="A0A1H6I4K2"/>
<dbReference type="OrthoDB" id="9804955at2"/>